<feature type="transmembrane region" description="Helical" evidence="1">
    <location>
        <begin position="108"/>
        <end position="127"/>
    </location>
</feature>
<feature type="transmembrane region" description="Helical" evidence="1">
    <location>
        <begin position="61"/>
        <end position="88"/>
    </location>
</feature>
<reference evidence="2" key="1">
    <citation type="submission" date="2022-10" db="EMBL/GenBank/DDBJ databases">
        <title>The complete genomes of actinobacterial strains from the NBC collection.</title>
        <authorList>
            <person name="Joergensen T.S."/>
            <person name="Alvarez Arevalo M."/>
            <person name="Sterndorff E.B."/>
            <person name="Faurdal D."/>
            <person name="Vuksanovic O."/>
            <person name="Mourched A.-S."/>
            <person name="Charusanti P."/>
            <person name="Shaw S."/>
            <person name="Blin K."/>
            <person name="Weber T."/>
        </authorList>
    </citation>
    <scope>NUCLEOTIDE SEQUENCE</scope>
    <source>
        <strain evidence="2">NBC_00049</strain>
    </source>
</reference>
<sequence>MHRKVAERPWALAVVSAVAAAVTSVPMAVAARDDAVFMIACLVPAALIAVPLLLRRRPKAFAVVCLVMGAVVLPVGALGALMGLFALLLAPPLLIVAAFAHGPDSPGLGWVSVAFVTSVLVNAGLLAQ</sequence>
<proteinExistence type="predicted"/>
<keyword evidence="1" id="KW-1133">Transmembrane helix</keyword>
<feature type="transmembrane region" description="Helical" evidence="1">
    <location>
        <begin position="12"/>
        <end position="29"/>
    </location>
</feature>
<evidence type="ECO:0000313" key="2">
    <source>
        <dbReference type="EMBL" id="WTU74581.1"/>
    </source>
</evidence>
<dbReference type="AlphaFoldDB" id="A0AAU2JS55"/>
<protein>
    <submittedName>
        <fullName evidence="2">Uncharacterized protein</fullName>
    </submittedName>
</protein>
<dbReference type="EMBL" id="CP108264">
    <property type="protein sequence ID" value="WTU74581.1"/>
    <property type="molecule type" value="Genomic_DNA"/>
</dbReference>
<name>A0AAU2JS55_9ACTN</name>
<keyword evidence="1" id="KW-0472">Membrane</keyword>
<keyword evidence="1" id="KW-0812">Transmembrane</keyword>
<gene>
    <name evidence="2" type="ORF">OG327_15300</name>
</gene>
<feature type="transmembrane region" description="Helical" evidence="1">
    <location>
        <begin position="35"/>
        <end position="54"/>
    </location>
</feature>
<accession>A0AAU2JS55</accession>
<evidence type="ECO:0000256" key="1">
    <source>
        <dbReference type="SAM" id="Phobius"/>
    </source>
</evidence>
<organism evidence="2">
    <name type="scientific">Streptomyces sp. NBC_00049</name>
    <dbReference type="NCBI Taxonomy" id="2903617"/>
    <lineage>
        <taxon>Bacteria</taxon>
        <taxon>Bacillati</taxon>
        <taxon>Actinomycetota</taxon>
        <taxon>Actinomycetes</taxon>
        <taxon>Kitasatosporales</taxon>
        <taxon>Streptomycetaceae</taxon>
        <taxon>Streptomyces</taxon>
    </lineage>
</organism>